<dbReference type="InterPro" id="IPR037523">
    <property type="entry name" value="VOC_core"/>
</dbReference>
<dbReference type="PANTHER" id="PTHR35908:SF1">
    <property type="entry name" value="CONSERVED PROTEIN"/>
    <property type="match status" value="1"/>
</dbReference>
<name>A0ABU7S525_9ACTN</name>
<dbReference type="InterPro" id="IPR029068">
    <property type="entry name" value="Glyas_Bleomycin-R_OHBP_Dase"/>
</dbReference>
<dbReference type="EMBL" id="JAZGQK010000045">
    <property type="protein sequence ID" value="MEE6263846.1"/>
    <property type="molecule type" value="Genomic_DNA"/>
</dbReference>
<dbReference type="InterPro" id="IPR041581">
    <property type="entry name" value="Glyoxalase_6"/>
</dbReference>
<organism evidence="2 3">
    <name type="scientific">Plantactinospora sonchi</name>
    <dbReference type="NCBI Taxonomy" id="1544735"/>
    <lineage>
        <taxon>Bacteria</taxon>
        <taxon>Bacillati</taxon>
        <taxon>Actinomycetota</taxon>
        <taxon>Actinomycetes</taxon>
        <taxon>Micromonosporales</taxon>
        <taxon>Micromonosporaceae</taxon>
        <taxon>Plantactinospora</taxon>
    </lineage>
</organism>
<evidence type="ECO:0000313" key="3">
    <source>
        <dbReference type="Proteomes" id="UP001332243"/>
    </source>
</evidence>
<proteinExistence type="predicted"/>
<dbReference type="PROSITE" id="PS51819">
    <property type="entry name" value="VOC"/>
    <property type="match status" value="1"/>
</dbReference>
<dbReference type="CDD" id="cd06587">
    <property type="entry name" value="VOC"/>
    <property type="match status" value="1"/>
</dbReference>
<evidence type="ECO:0000259" key="1">
    <source>
        <dbReference type="PROSITE" id="PS51819"/>
    </source>
</evidence>
<dbReference type="Proteomes" id="UP001332243">
    <property type="component" value="Unassembled WGS sequence"/>
</dbReference>
<dbReference type="PANTHER" id="PTHR35908">
    <property type="entry name" value="HYPOTHETICAL FUSION PROTEIN"/>
    <property type="match status" value="1"/>
</dbReference>
<gene>
    <name evidence="2" type="ORF">V1633_35900</name>
</gene>
<comment type="caution">
    <text evidence="2">The sequence shown here is derived from an EMBL/GenBank/DDBJ whole genome shotgun (WGS) entry which is preliminary data.</text>
</comment>
<reference evidence="2 3" key="1">
    <citation type="submission" date="2024-01" db="EMBL/GenBank/DDBJ databases">
        <title>Genome insights into Plantactinospora sonchi sp. nov.</title>
        <authorList>
            <person name="Wang L."/>
        </authorList>
    </citation>
    <scope>NUCLEOTIDE SEQUENCE [LARGE SCALE GENOMIC DNA]</scope>
    <source>
        <strain evidence="2 3">NEAU-QY2</strain>
    </source>
</reference>
<dbReference type="SUPFAM" id="SSF54593">
    <property type="entry name" value="Glyoxalase/Bleomycin resistance protein/Dihydroxybiphenyl dioxygenase"/>
    <property type="match status" value="1"/>
</dbReference>
<dbReference type="RefSeq" id="WP_331218641.1">
    <property type="nucleotide sequence ID" value="NZ_JAZGQK010000045.1"/>
</dbReference>
<evidence type="ECO:0000313" key="2">
    <source>
        <dbReference type="EMBL" id="MEE6263846.1"/>
    </source>
</evidence>
<dbReference type="Pfam" id="PF18029">
    <property type="entry name" value="Glyoxalase_6"/>
    <property type="match status" value="1"/>
</dbReference>
<protein>
    <submittedName>
        <fullName evidence="2">VOC family protein</fullName>
    </submittedName>
</protein>
<accession>A0ABU7S525</accession>
<feature type="domain" description="VOC" evidence="1">
    <location>
        <begin position="4"/>
        <end position="119"/>
    </location>
</feature>
<sequence>MTAFVTQYTLDVQDVDLMARFWSQVLGYRVVRRDGSVKLWPPEDAPATVPTILLQPTASVKTGKNRLHLDLAVRGGAAAAEVERLIGLGARRTDVGQRGDEPFVVLVDPEGNEFCLLDRPIRGD</sequence>
<dbReference type="Gene3D" id="3.10.180.10">
    <property type="entry name" value="2,3-Dihydroxybiphenyl 1,2-Dioxygenase, domain 1"/>
    <property type="match status" value="1"/>
</dbReference>
<keyword evidence="3" id="KW-1185">Reference proteome</keyword>